<protein>
    <submittedName>
        <fullName evidence="3">Efflux protein, MATE family</fullName>
    </submittedName>
</protein>
<keyword evidence="1" id="KW-0813">Transport</keyword>
<dbReference type="GO" id="GO:0042910">
    <property type="term" value="F:xenobiotic transmembrane transporter activity"/>
    <property type="evidence" value="ECO:0007669"/>
    <property type="project" value="InterPro"/>
</dbReference>
<feature type="non-terminal residue" evidence="3">
    <location>
        <position position="166"/>
    </location>
</feature>
<dbReference type="InterPro" id="IPR050222">
    <property type="entry name" value="MATE_MdtK"/>
</dbReference>
<keyword evidence="2" id="KW-0472">Membrane</keyword>
<reference evidence="3" key="1">
    <citation type="journal article" date="2012" name="PLoS ONE">
        <title>Gene sets for utilization of primary and secondary nutrition supplies in the distal gut of endangered iberian lynx.</title>
        <authorList>
            <person name="Alcaide M."/>
            <person name="Messina E."/>
            <person name="Richter M."/>
            <person name="Bargiela R."/>
            <person name="Peplies J."/>
            <person name="Huws S.A."/>
            <person name="Newbold C.J."/>
            <person name="Golyshin P.N."/>
            <person name="Simon M.A."/>
            <person name="Lopez G."/>
            <person name="Yakimov M.M."/>
            <person name="Ferrer M."/>
        </authorList>
    </citation>
    <scope>NUCLEOTIDE SEQUENCE</scope>
</reference>
<keyword evidence="2" id="KW-0812">Transmembrane</keyword>
<name>J9BWR5_9ZZZZ</name>
<dbReference type="InterPro" id="IPR002528">
    <property type="entry name" value="MATE_fam"/>
</dbReference>
<feature type="transmembrane region" description="Helical" evidence="2">
    <location>
        <begin position="75"/>
        <end position="97"/>
    </location>
</feature>
<gene>
    <name evidence="3" type="ORF">EVA_19878</name>
</gene>
<dbReference type="EMBL" id="AMCI01007808">
    <property type="protein sequence ID" value="EJW92015.1"/>
    <property type="molecule type" value="Genomic_DNA"/>
</dbReference>
<comment type="caution">
    <text evidence="3">The sequence shown here is derived from an EMBL/GenBank/DDBJ whole genome shotgun (WGS) entry which is preliminary data.</text>
</comment>
<sequence length="166" mass="17946">QDGGDTAAALLYGKNYLLIMLAGLPAFMIVQVYASTLRECGSTITPMKAGITAVLVNLTFNYLLIYGKFGFPQMGVAGAALATVISRYVELIIVVGWTHAHKEENPYIVGLYRTMKIPANLAKRILIKGTPLLLNETMWAAGMALLLQCYSVRGMNVVAGMNISNT</sequence>
<evidence type="ECO:0000256" key="1">
    <source>
        <dbReference type="ARBA" id="ARBA00022448"/>
    </source>
</evidence>
<proteinExistence type="predicted"/>
<organism evidence="3">
    <name type="scientific">gut metagenome</name>
    <dbReference type="NCBI Taxonomy" id="749906"/>
    <lineage>
        <taxon>unclassified sequences</taxon>
        <taxon>metagenomes</taxon>
        <taxon>organismal metagenomes</taxon>
    </lineage>
</organism>
<dbReference type="AlphaFoldDB" id="J9BWR5"/>
<keyword evidence="2" id="KW-1133">Transmembrane helix</keyword>
<dbReference type="GO" id="GO:0005886">
    <property type="term" value="C:plasma membrane"/>
    <property type="evidence" value="ECO:0007669"/>
    <property type="project" value="TreeGrafter"/>
</dbReference>
<feature type="transmembrane region" description="Helical" evidence="2">
    <location>
        <begin position="16"/>
        <end position="37"/>
    </location>
</feature>
<evidence type="ECO:0000256" key="2">
    <source>
        <dbReference type="SAM" id="Phobius"/>
    </source>
</evidence>
<dbReference type="PANTHER" id="PTHR43298">
    <property type="entry name" value="MULTIDRUG RESISTANCE PROTEIN NORM-RELATED"/>
    <property type="match status" value="1"/>
</dbReference>
<dbReference type="Pfam" id="PF01554">
    <property type="entry name" value="MatE"/>
    <property type="match status" value="1"/>
</dbReference>
<dbReference type="GO" id="GO:0015297">
    <property type="term" value="F:antiporter activity"/>
    <property type="evidence" value="ECO:0007669"/>
    <property type="project" value="InterPro"/>
</dbReference>
<feature type="transmembrane region" description="Helical" evidence="2">
    <location>
        <begin position="49"/>
        <end position="69"/>
    </location>
</feature>
<accession>J9BWR5</accession>
<evidence type="ECO:0000313" key="3">
    <source>
        <dbReference type="EMBL" id="EJW92015.1"/>
    </source>
</evidence>
<dbReference type="PANTHER" id="PTHR43298:SF2">
    <property type="entry name" value="FMN_FAD EXPORTER YEEO-RELATED"/>
    <property type="match status" value="1"/>
</dbReference>
<feature type="non-terminal residue" evidence="3">
    <location>
        <position position="1"/>
    </location>
</feature>